<evidence type="ECO:0000313" key="1">
    <source>
        <dbReference type="EMBL" id="EOB08239.1"/>
    </source>
</evidence>
<dbReference type="EMBL" id="KB742463">
    <property type="protein sequence ID" value="EOB08239.1"/>
    <property type="molecule type" value="Genomic_DNA"/>
</dbReference>
<organism evidence="1 2">
    <name type="scientific">Anas platyrhynchos</name>
    <name type="common">Mallard</name>
    <name type="synonym">Anas boschas</name>
    <dbReference type="NCBI Taxonomy" id="8839"/>
    <lineage>
        <taxon>Eukaryota</taxon>
        <taxon>Metazoa</taxon>
        <taxon>Chordata</taxon>
        <taxon>Craniata</taxon>
        <taxon>Vertebrata</taxon>
        <taxon>Euteleostomi</taxon>
        <taxon>Archelosauria</taxon>
        <taxon>Archosauria</taxon>
        <taxon>Dinosauria</taxon>
        <taxon>Saurischia</taxon>
        <taxon>Theropoda</taxon>
        <taxon>Coelurosauria</taxon>
        <taxon>Aves</taxon>
        <taxon>Neognathae</taxon>
        <taxon>Galloanserae</taxon>
        <taxon>Anseriformes</taxon>
        <taxon>Anatidae</taxon>
        <taxon>Anatinae</taxon>
        <taxon>Anas</taxon>
    </lineage>
</organism>
<gene>
    <name evidence="1" type="ORF">Anapl_12021</name>
</gene>
<reference evidence="2" key="1">
    <citation type="journal article" date="2013" name="Nat. Genet.">
        <title>The duck genome and transcriptome provide insight into an avian influenza virus reservoir species.</title>
        <authorList>
            <person name="Huang Y."/>
            <person name="Li Y."/>
            <person name="Burt D.W."/>
            <person name="Chen H."/>
            <person name="Zhang Y."/>
            <person name="Qian W."/>
            <person name="Kim H."/>
            <person name="Gan S."/>
            <person name="Zhao Y."/>
            <person name="Li J."/>
            <person name="Yi K."/>
            <person name="Feng H."/>
            <person name="Zhu P."/>
            <person name="Li B."/>
            <person name="Liu Q."/>
            <person name="Fairley S."/>
            <person name="Magor K.E."/>
            <person name="Du Z."/>
            <person name="Hu X."/>
            <person name="Goodman L."/>
            <person name="Tafer H."/>
            <person name="Vignal A."/>
            <person name="Lee T."/>
            <person name="Kim K.W."/>
            <person name="Sheng Z."/>
            <person name="An Y."/>
            <person name="Searle S."/>
            <person name="Herrero J."/>
            <person name="Groenen M.A."/>
            <person name="Crooijmans R.P."/>
            <person name="Faraut T."/>
            <person name="Cai Q."/>
            <person name="Webster R.G."/>
            <person name="Aldridge J.R."/>
            <person name="Warren W.C."/>
            <person name="Bartschat S."/>
            <person name="Kehr S."/>
            <person name="Marz M."/>
            <person name="Stadler P.F."/>
            <person name="Smith J."/>
            <person name="Kraus R.H."/>
            <person name="Zhao Y."/>
            <person name="Ren L."/>
            <person name="Fei J."/>
            <person name="Morisson M."/>
            <person name="Kaiser P."/>
            <person name="Griffin D.K."/>
            <person name="Rao M."/>
            <person name="Pitel F."/>
            <person name="Wang J."/>
            <person name="Li N."/>
        </authorList>
    </citation>
    <scope>NUCLEOTIDE SEQUENCE [LARGE SCALE GENOMIC DNA]</scope>
</reference>
<accession>R0LR85</accession>
<name>R0LR85_ANAPL</name>
<dbReference type="Proteomes" id="UP000296049">
    <property type="component" value="Unassembled WGS sequence"/>
</dbReference>
<keyword evidence="2" id="KW-1185">Reference proteome</keyword>
<protein>
    <submittedName>
        <fullName evidence="1">Uncharacterized protein</fullName>
    </submittedName>
</protein>
<sequence>MAGILREQQPTVCPRVRGREGDCNVPIRCMGELDLERSASCQGGEHQPLSSAHEGRAALSAVKLQFGLALDTCRGLVTQGVASPCLRQQLFSRTDPALLAASQLGLLGGIVGGSGVGVSVLVANWEICSAVLSRVRIPADGNGNFSPGTKAQQRQ</sequence>
<dbReference type="AlphaFoldDB" id="R0LR85"/>
<evidence type="ECO:0000313" key="2">
    <source>
        <dbReference type="Proteomes" id="UP000296049"/>
    </source>
</evidence>
<proteinExistence type="predicted"/>